<evidence type="ECO:0000259" key="1">
    <source>
        <dbReference type="Pfam" id="PF00535"/>
    </source>
</evidence>
<proteinExistence type="predicted"/>
<keyword evidence="3" id="KW-1185">Reference proteome</keyword>
<evidence type="ECO:0000313" key="2">
    <source>
        <dbReference type="EMBL" id="SDX62373.1"/>
    </source>
</evidence>
<feature type="domain" description="Glycosyltransferase 2-like" evidence="1">
    <location>
        <begin position="13"/>
        <end position="130"/>
    </location>
</feature>
<dbReference type="SUPFAM" id="SSF53448">
    <property type="entry name" value="Nucleotide-diphospho-sugar transferases"/>
    <property type="match status" value="1"/>
</dbReference>
<accession>A0A1H3D7D4</accession>
<gene>
    <name evidence="2" type="ORF">SAMN04488001_0055</name>
</gene>
<dbReference type="Proteomes" id="UP000199441">
    <property type="component" value="Unassembled WGS sequence"/>
</dbReference>
<keyword evidence="2" id="KW-0808">Transferase</keyword>
<dbReference type="GO" id="GO:0016758">
    <property type="term" value="F:hexosyltransferase activity"/>
    <property type="evidence" value="ECO:0007669"/>
    <property type="project" value="UniProtKB-ARBA"/>
</dbReference>
<reference evidence="3" key="1">
    <citation type="submission" date="2016-10" db="EMBL/GenBank/DDBJ databases">
        <authorList>
            <person name="Varghese N."/>
            <person name="Submissions S."/>
        </authorList>
    </citation>
    <scope>NUCLEOTIDE SEQUENCE [LARGE SCALE GENOMIC DNA]</scope>
    <source>
        <strain evidence="3">DSM 26922</strain>
    </source>
</reference>
<protein>
    <submittedName>
        <fullName evidence="2">Glycosyl transferase family 2</fullName>
    </submittedName>
</protein>
<dbReference type="PANTHER" id="PTHR22916:SF3">
    <property type="entry name" value="UDP-GLCNAC:BETAGAL BETA-1,3-N-ACETYLGLUCOSAMINYLTRANSFERASE-LIKE PROTEIN 1"/>
    <property type="match status" value="1"/>
</dbReference>
<dbReference type="PANTHER" id="PTHR22916">
    <property type="entry name" value="GLYCOSYLTRANSFERASE"/>
    <property type="match status" value="1"/>
</dbReference>
<dbReference type="Gene3D" id="3.90.550.10">
    <property type="entry name" value="Spore Coat Polysaccharide Biosynthesis Protein SpsA, Chain A"/>
    <property type="match status" value="1"/>
</dbReference>
<name>A0A1H3D7D4_9RHOB</name>
<organism evidence="2 3">
    <name type="scientific">Litoreibacter albidus</name>
    <dbReference type="NCBI Taxonomy" id="670155"/>
    <lineage>
        <taxon>Bacteria</taxon>
        <taxon>Pseudomonadati</taxon>
        <taxon>Pseudomonadota</taxon>
        <taxon>Alphaproteobacteria</taxon>
        <taxon>Rhodobacterales</taxon>
        <taxon>Roseobacteraceae</taxon>
        <taxon>Litoreibacter</taxon>
    </lineage>
</organism>
<dbReference type="EMBL" id="FNOI01000010">
    <property type="protein sequence ID" value="SDX62373.1"/>
    <property type="molecule type" value="Genomic_DNA"/>
</dbReference>
<dbReference type="CDD" id="cd04196">
    <property type="entry name" value="GT_2_like_d"/>
    <property type="match status" value="1"/>
</dbReference>
<sequence>MGKCQPDGVHINVLMATFNGAEYLPEQLDSIAAQTFGAWSLWVGDDGSTDETEQILQEFGAKGHPLHIRQSGGFGSATNFMSLLANLPSVEGAPDWIAFTDQDDVWLPDKLERGVTALRQYPDTTPALYCSRTWVTNSTLTRRVPSAPMPRQPSFKNALVQNIAAGNTILLNPAAAELVRAAASEAGPVVMHDWWVYLLVTGAGGIVEYDNTPTLLYRQHARNVIGANLGVRARLRRIAMVLNGEFRRRNDVNLAALGRSAHRLIPANRDIVRSFSEARQSSLLLALAAVLSLGLYRQTTASTWALWCAVLLRRV</sequence>
<dbReference type="STRING" id="670155.SAMN04488001_0055"/>
<dbReference type="AlphaFoldDB" id="A0A1H3D7D4"/>
<dbReference type="InterPro" id="IPR001173">
    <property type="entry name" value="Glyco_trans_2-like"/>
</dbReference>
<dbReference type="InterPro" id="IPR029044">
    <property type="entry name" value="Nucleotide-diphossugar_trans"/>
</dbReference>
<dbReference type="Pfam" id="PF00535">
    <property type="entry name" value="Glycos_transf_2"/>
    <property type="match status" value="1"/>
</dbReference>
<evidence type="ECO:0000313" key="3">
    <source>
        <dbReference type="Proteomes" id="UP000199441"/>
    </source>
</evidence>